<evidence type="ECO:0000259" key="10">
    <source>
        <dbReference type="Pfam" id="PF03176"/>
    </source>
</evidence>
<dbReference type="Gene3D" id="1.20.1640.10">
    <property type="entry name" value="Multidrug efflux transporter AcrB transmembrane domain"/>
    <property type="match status" value="2"/>
</dbReference>
<dbReference type="PATRIC" id="fig|1423786.4.peg.2470"/>
<dbReference type="InterPro" id="IPR023908">
    <property type="entry name" value="xxxLxxG_rpt"/>
</dbReference>
<evidence type="ECO:0000256" key="8">
    <source>
        <dbReference type="SAM" id="MobiDB-lite"/>
    </source>
</evidence>
<evidence type="ECO:0000256" key="3">
    <source>
        <dbReference type="ARBA" id="ARBA00022475"/>
    </source>
</evidence>
<accession>A0A0R1YNE9</accession>
<feature type="domain" description="Membrane transport protein MMPL" evidence="10">
    <location>
        <begin position="42"/>
        <end position="354"/>
    </location>
</feature>
<keyword evidence="6 9" id="KW-0472">Membrane</keyword>
<feature type="transmembrane region" description="Helical" evidence="9">
    <location>
        <begin position="232"/>
        <end position="252"/>
    </location>
</feature>
<keyword evidence="3" id="KW-1003">Cell membrane</keyword>
<sequence>MQRFRERHVLALIIWIGLALIAMFTLPNISQLVRDKGAVTLPANVESQVANKIQKKAAGGKSVRTLILVFNNKHGKLTTDQTAAVNDTATAIRNDSSLHTTSVTSPGDNAAAQKQLTSDDKTTQMVMVTLPNKYKVRTQTNKLLNKMNTPGLRTYVTGNDILNEDFSTVTEKGLQKTEIIAAIFIFIVLIIVFRSLLIPIISLLTVGLSYLLSLNIVMNLADKFNFPISNFTQVFLVVVLFGIGTDYNILLYDRFKEEIKNGQAAVAAAKTARHHAGRTILYSGSSVLIGFTALSLAKFSFYRSGVAVAVGVAILLLVLLTFNMFFMATLGERLFWPSKNLSAHDRSFLWNFLSKFTLSHTFVMVGILVIAAIPLLFVGNHPLNFNNADELPDSVQSKAGYNVIQAHYPAGMSGPSTLYIENKKPLNNQKDLAELDDLTGYLKSEPGVKSVTSVTRPSGSKINQLYLKSQLGKLVSGLNQANYGLKKVQKGLKSANQKLANANTSQSTAQVQKLADGAKSLQSGAQQLSQGVSSYTAGVGQLSSGSAQLSSGAGSLTSGVGRLQSGSQRVTAGIRQLQRKTARLTAIQRSAGTLAAGSSSVSAGLGQLRSQATPFASGLNRLNQGSSQLQQKSASLNSGARQVASGSAQVNTGVQELNTKMKQLQAQTQQLEQGLTSATTALGQIDNGTNTVNNYLKQMRKSYLGNTFYMPADTIKSPTFTPSLDAFMSKNRKISSLTIVLNSDPSTTQSANRIRTISSDVKARLKNTDLKNATVAIGGQSSQTADLQKTANGDFLRTVAIMLIGIGLALMIVTRSLVQALTIIGTLIVTYFGSLQVTRWLSGYLMARDMLTWNTPFFSFIMLIALGVDYSIFLMMRYRDDASAIPDVRRRILHSATIIGTVVISAAIILGGTFAALIPSNVLTLIQVATTVIVGLIILAITLPIIMSAMIKWTYPYVTDKMYQKKLEEDERQHPTRRSKHSDS</sequence>
<feature type="region of interest" description="Disordered" evidence="8">
    <location>
        <begin position="617"/>
        <end position="641"/>
    </location>
</feature>
<dbReference type="EMBL" id="AZFZ01000059">
    <property type="protein sequence ID" value="KRM41417.1"/>
    <property type="molecule type" value="Genomic_DNA"/>
</dbReference>
<evidence type="ECO:0000313" key="11">
    <source>
        <dbReference type="EMBL" id="KRM41417.1"/>
    </source>
</evidence>
<feature type="transmembrane region" description="Helical" evidence="9">
    <location>
        <begin position="12"/>
        <end position="29"/>
    </location>
</feature>
<dbReference type="NCBIfam" id="TIGR03057">
    <property type="entry name" value="xxxLxxG_by_4"/>
    <property type="match status" value="1"/>
</dbReference>
<protein>
    <submittedName>
        <fullName evidence="11">MMPL family protein</fullName>
    </submittedName>
</protein>
<evidence type="ECO:0000256" key="6">
    <source>
        <dbReference type="ARBA" id="ARBA00023136"/>
    </source>
</evidence>
<organism evidence="11 12">
    <name type="scientific">Lentilactobacillus parafarraginis DSM 18390 = JCM 14109</name>
    <dbReference type="NCBI Taxonomy" id="1423786"/>
    <lineage>
        <taxon>Bacteria</taxon>
        <taxon>Bacillati</taxon>
        <taxon>Bacillota</taxon>
        <taxon>Bacilli</taxon>
        <taxon>Lactobacillales</taxon>
        <taxon>Lactobacillaceae</taxon>
        <taxon>Lentilactobacillus</taxon>
    </lineage>
</organism>
<feature type="coiled-coil region" evidence="7">
    <location>
        <begin position="647"/>
        <end position="681"/>
    </location>
</feature>
<feature type="transmembrane region" description="Helical" evidence="9">
    <location>
        <begin position="896"/>
        <end position="918"/>
    </location>
</feature>
<evidence type="ECO:0000256" key="4">
    <source>
        <dbReference type="ARBA" id="ARBA00022692"/>
    </source>
</evidence>
<evidence type="ECO:0000256" key="9">
    <source>
        <dbReference type="SAM" id="Phobius"/>
    </source>
</evidence>
<feature type="transmembrane region" description="Helical" evidence="9">
    <location>
        <begin position="924"/>
        <end position="946"/>
    </location>
</feature>
<dbReference type="PANTHER" id="PTHR33406">
    <property type="entry name" value="MEMBRANE PROTEIN MJ1562-RELATED"/>
    <property type="match status" value="1"/>
</dbReference>
<comment type="similarity">
    <text evidence="2">Belongs to the resistance-nodulation-cell division (RND) (TC 2.A.6) family. MmpL subfamily.</text>
</comment>
<dbReference type="PANTHER" id="PTHR33406:SF6">
    <property type="entry name" value="MEMBRANE PROTEIN YDGH-RELATED"/>
    <property type="match status" value="1"/>
</dbReference>
<reference evidence="11 12" key="1">
    <citation type="journal article" date="2015" name="Genome Announc.">
        <title>Expanding the biotechnology potential of lactobacilli through comparative genomics of 213 strains and associated genera.</title>
        <authorList>
            <person name="Sun Z."/>
            <person name="Harris H.M."/>
            <person name="McCann A."/>
            <person name="Guo C."/>
            <person name="Argimon S."/>
            <person name="Zhang W."/>
            <person name="Yang X."/>
            <person name="Jeffery I.B."/>
            <person name="Cooney J.C."/>
            <person name="Kagawa T.F."/>
            <person name="Liu W."/>
            <person name="Song Y."/>
            <person name="Salvetti E."/>
            <person name="Wrobel A."/>
            <person name="Rasinkangas P."/>
            <person name="Parkhill J."/>
            <person name="Rea M.C."/>
            <person name="O'Sullivan O."/>
            <person name="Ritari J."/>
            <person name="Douillard F.P."/>
            <person name="Paul Ross R."/>
            <person name="Yang R."/>
            <person name="Briner A.E."/>
            <person name="Felis G.E."/>
            <person name="de Vos W.M."/>
            <person name="Barrangou R."/>
            <person name="Klaenhammer T.R."/>
            <person name="Caufield P.W."/>
            <person name="Cui Y."/>
            <person name="Zhang H."/>
            <person name="O'Toole P.W."/>
        </authorList>
    </citation>
    <scope>NUCLEOTIDE SEQUENCE [LARGE SCALE GENOMIC DNA]</scope>
    <source>
        <strain evidence="11 12">DSM 18390</strain>
    </source>
</reference>
<dbReference type="InterPro" id="IPR004869">
    <property type="entry name" value="MMPL_dom"/>
</dbReference>
<keyword evidence="4 9" id="KW-0812">Transmembrane</keyword>
<dbReference type="SUPFAM" id="SSF58104">
    <property type="entry name" value="Methyl-accepting chemotaxis protein (MCP) signaling domain"/>
    <property type="match status" value="1"/>
</dbReference>
<evidence type="ECO:0000256" key="1">
    <source>
        <dbReference type="ARBA" id="ARBA00004651"/>
    </source>
</evidence>
<dbReference type="SUPFAM" id="SSF82866">
    <property type="entry name" value="Multidrug efflux transporter AcrB transmembrane domain"/>
    <property type="match status" value="2"/>
</dbReference>
<dbReference type="Pfam" id="PF03176">
    <property type="entry name" value="MMPL"/>
    <property type="match status" value="2"/>
</dbReference>
<dbReference type="AlphaFoldDB" id="A0A0R1YNE9"/>
<keyword evidence="7" id="KW-0175">Coiled coil</keyword>
<dbReference type="Proteomes" id="UP000051010">
    <property type="component" value="Unassembled WGS sequence"/>
</dbReference>
<feature type="transmembrane region" description="Helical" evidence="9">
    <location>
        <begin position="820"/>
        <end position="837"/>
    </location>
</feature>
<dbReference type="InterPro" id="IPR050545">
    <property type="entry name" value="Mycobact_MmpL"/>
</dbReference>
<dbReference type="RefSeq" id="WP_056980702.1">
    <property type="nucleotide sequence ID" value="NZ_AZFZ01000059.1"/>
</dbReference>
<feature type="domain" description="Membrane transport protein MMPL" evidence="10">
    <location>
        <begin position="656"/>
        <end position="941"/>
    </location>
</feature>
<name>A0A0R1YNE9_9LACO</name>
<proteinExistence type="inferred from homology"/>
<keyword evidence="5 9" id="KW-1133">Transmembrane helix</keyword>
<feature type="transmembrane region" description="Helical" evidence="9">
    <location>
        <begin position="857"/>
        <end position="876"/>
    </location>
</feature>
<feature type="transmembrane region" description="Helical" evidence="9">
    <location>
        <begin position="307"/>
        <end position="331"/>
    </location>
</feature>
<gene>
    <name evidence="11" type="ORF">FD47_GL002352</name>
</gene>
<dbReference type="Gene3D" id="1.10.287.950">
    <property type="entry name" value="Methyl-accepting chemotaxis protein"/>
    <property type="match status" value="1"/>
</dbReference>
<feature type="transmembrane region" description="Helical" evidence="9">
    <location>
        <begin position="795"/>
        <end position="813"/>
    </location>
</feature>
<feature type="transmembrane region" description="Helical" evidence="9">
    <location>
        <begin position="179"/>
        <end position="212"/>
    </location>
</feature>
<evidence type="ECO:0000313" key="12">
    <source>
        <dbReference type="Proteomes" id="UP000051010"/>
    </source>
</evidence>
<comment type="caution">
    <text evidence="11">The sequence shown here is derived from an EMBL/GenBank/DDBJ whole genome shotgun (WGS) entry which is preliminary data.</text>
</comment>
<dbReference type="GO" id="GO:0005886">
    <property type="term" value="C:plasma membrane"/>
    <property type="evidence" value="ECO:0007669"/>
    <property type="project" value="UniProtKB-SubCell"/>
</dbReference>
<evidence type="ECO:0000256" key="5">
    <source>
        <dbReference type="ARBA" id="ARBA00022989"/>
    </source>
</evidence>
<comment type="subcellular location">
    <subcellularLocation>
        <location evidence="1">Cell membrane</location>
        <topology evidence="1">Multi-pass membrane protein</topology>
    </subcellularLocation>
</comment>
<evidence type="ECO:0000256" key="2">
    <source>
        <dbReference type="ARBA" id="ARBA00010157"/>
    </source>
</evidence>
<evidence type="ECO:0000256" key="7">
    <source>
        <dbReference type="SAM" id="Coils"/>
    </source>
</evidence>
<feature type="transmembrane region" description="Helical" evidence="9">
    <location>
        <begin position="352"/>
        <end position="377"/>
    </location>
</feature>
<feature type="transmembrane region" description="Helical" evidence="9">
    <location>
        <begin position="280"/>
        <end position="301"/>
    </location>
</feature>